<accession>A0A4R4KLJ2</accession>
<evidence type="ECO:0000313" key="15">
    <source>
        <dbReference type="Proteomes" id="UP000295706"/>
    </source>
</evidence>
<dbReference type="InterPro" id="IPR000531">
    <property type="entry name" value="Beta-barrel_TonB"/>
</dbReference>
<keyword evidence="5" id="KW-0732">Signal</keyword>
<evidence type="ECO:0000256" key="6">
    <source>
        <dbReference type="ARBA" id="ARBA00023077"/>
    </source>
</evidence>
<organism evidence="14 15">
    <name type="scientific">Arundinibacter roseus</name>
    <dbReference type="NCBI Taxonomy" id="2070510"/>
    <lineage>
        <taxon>Bacteria</taxon>
        <taxon>Pseudomonadati</taxon>
        <taxon>Bacteroidota</taxon>
        <taxon>Cytophagia</taxon>
        <taxon>Cytophagales</taxon>
        <taxon>Spirosomataceae</taxon>
        <taxon>Arundinibacter</taxon>
    </lineage>
</organism>
<evidence type="ECO:0000256" key="9">
    <source>
        <dbReference type="ARBA" id="ARBA00023237"/>
    </source>
</evidence>
<protein>
    <submittedName>
        <fullName evidence="14">TonB-dependent receptor</fullName>
    </submittedName>
</protein>
<evidence type="ECO:0000256" key="2">
    <source>
        <dbReference type="ARBA" id="ARBA00022448"/>
    </source>
</evidence>
<evidence type="ECO:0000256" key="10">
    <source>
        <dbReference type="PROSITE-ProRule" id="PRU01360"/>
    </source>
</evidence>
<evidence type="ECO:0000259" key="12">
    <source>
        <dbReference type="Pfam" id="PF00593"/>
    </source>
</evidence>
<comment type="subcellular location">
    <subcellularLocation>
        <location evidence="1 10">Cell outer membrane</location>
        <topology evidence="1 10">Multi-pass membrane protein</topology>
    </subcellularLocation>
</comment>
<feature type="domain" description="TonB-dependent receptor-like beta-barrel" evidence="12">
    <location>
        <begin position="167"/>
        <end position="602"/>
    </location>
</feature>
<evidence type="ECO:0000256" key="11">
    <source>
        <dbReference type="RuleBase" id="RU003357"/>
    </source>
</evidence>
<dbReference type="SUPFAM" id="SSF56935">
    <property type="entry name" value="Porins"/>
    <property type="match status" value="1"/>
</dbReference>
<evidence type="ECO:0000259" key="13">
    <source>
        <dbReference type="Pfam" id="PF07715"/>
    </source>
</evidence>
<dbReference type="InterPro" id="IPR036942">
    <property type="entry name" value="Beta-barrel_TonB_sf"/>
</dbReference>
<dbReference type="Pfam" id="PF07715">
    <property type="entry name" value="Plug"/>
    <property type="match status" value="1"/>
</dbReference>
<dbReference type="OrthoDB" id="9762903at2"/>
<dbReference type="GO" id="GO:0009279">
    <property type="term" value="C:cell outer membrane"/>
    <property type="evidence" value="ECO:0007669"/>
    <property type="project" value="UniProtKB-SubCell"/>
</dbReference>
<reference evidence="14 15" key="1">
    <citation type="submission" date="2019-02" db="EMBL/GenBank/DDBJ databases">
        <title>Arundinibacter roseus gen. nov., sp. nov., a new member of the family Cytophagaceae.</title>
        <authorList>
            <person name="Szuroczki S."/>
            <person name="Khayer B."/>
            <person name="Sproer C."/>
            <person name="Toumi M."/>
            <person name="Szabo A."/>
            <person name="Felfoldi T."/>
            <person name="Schumann P."/>
            <person name="Toth E."/>
        </authorList>
    </citation>
    <scope>NUCLEOTIDE SEQUENCE [LARGE SCALE GENOMIC DNA]</scope>
    <source>
        <strain evidence="14 15">DMA-k-7a</strain>
    </source>
</reference>
<keyword evidence="15" id="KW-1185">Reference proteome</keyword>
<keyword evidence="4 10" id="KW-0812">Transmembrane</keyword>
<dbReference type="Proteomes" id="UP000295706">
    <property type="component" value="Unassembled WGS sequence"/>
</dbReference>
<evidence type="ECO:0000256" key="3">
    <source>
        <dbReference type="ARBA" id="ARBA00022452"/>
    </source>
</evidence>
<dbReference type="GO" id="GO:0015344">
    <property type="term" value="F:siderophore uptake transmembrane transporter activity"/>
    <property type="evidence" value="ECO:0007669"/>
    <property type="project" value="TreeGrafter"/>
</dbReference>
<sequence length="633" mass="71505">MLLFLILSGSNSLHAQHDTISLNPLTVRGFAPERFMAGLKVQRIDSVTIQQFRFQNISELLAFHSPMAFKNYGPGQLNTVAFRGTSSMHTAVLWNGLNINQPNLGQTDFSTLPVAGFERLAVQYGASASVVGTDAVGGSLLLESAGRQPSGLRAQLCRQQGSFNNFQTQAGATYGGKAGASSYFSGKTLVYDGQMNNNYGTTERRNYLFEPSKSRQRGLVQDLTWNLRKQRQISAHAWFTDNSVVLAPENPVAREQTRTQSYRSMVQYQTPSWTWRTAWIRDLIEFGKGDFSTPEHTGTDRFVTRLEKEKEWNLSKNGSPLSVRMGAELAHYRTRVEGYTLPLITENRADIFVMSRWQATERLLFSAALRQAFVTRFDPPLTPSVGVDYVFFTTQKTTLKAKGAVAKSYRVPTLNERYWKTLGNPDIRPERSWNKEIGVELKQNIADSQILTASLTAFHNRVDDWTYWNPERNYRVENLQLVVARGVEFLSRYQTTYLRWQLGATAGYALTRASQERLYDAYAADIVGKQLVYVPVHQGNLTIFAQRGTLRLTALGRAVKRSYYTFDNSRNLPGYVFVSLLGEKTLTLARLQATMQAQVHNLTNAFYLNVKRNAMPGRSFSFTLLVAYNSESK</sequence>
<keyword evidence="7 10" id="KW-0472">Membrane</keyword>
<dbReference type="Pfam" id="PF00593">
    <property type="entry name" value="TonB_dep_Rec_b-barrel"/>
    <property type="match status" value="1"/>
</dbReference>
<keyword evidence="6 11" id="KW-0798">TonB box</keyword>
<dbReference type="InterPro" id="IPR037066">
    <property type="entry name" value="Plug_dom_sf"/>
</dbReference>
<dbReference type="Gene3D" id="2.40.170.20">
    <property type="entry name" value="TonB-dependent receptor, beta-barrel domain"/>
    <property type="match status" value="1"/>
</dbReference>
<name>A0A4R4KLJ2_9BACT</name>
<dbReference type="PROSITE" id="PS52016">
    <property type="entry name" value="TONB_DEPENDENT_REC_3"/>
    <property type="match status" value="1"/>
</dbReference>
<dbReference type="EMBL" id="SMJU01000001">
    <property type="protein sequence ID" value="TDB69240.1"/>
    <property type="molecule type" value="Genomic_DNA"/>
</dbReference>
<evidence type="ECO:0000313" key="14">
    <source>
        <dbReference type="EMBL" id="TDB69240.1"/>
    </source>
</evidence>
<keyword evidence="2 10" id="KW-0813">Transport</keyword>
<keyword evidence="8 14" id="KW-0675">Receptor</keyword>
<evidence type="ECO:0000256" key="1">
    <source>
        <dbReference type="ARBA" id="ARBA00004571"/>
    </source>
</evidence>
<feature type="domain" description="TonB-dependent receptor plug" evidence="13">
    <location>
        <begin position="40"/>
        <end position="138"/>
    </location>
</feature>
<evidence type="ECO:0000256" key="7">
    <source>
        <dbReference type="ARBA" id="ARBA00023136"/>
    </source>
</evidence>
<dbReference type="InterPro" id="IPR012910">
    <property type="entry name" value="Plug_dom"/>
</dbReference>
<comment type="similarity">
    <text evidence="10 11">Belongs to the TonB-dependent receptor family.</text>
</comment>
<evidence type="ECO:0000256" key="8">
    <source>
        <dbReference type="ARBA" id="ARBA00023170"/>
    </source>
</evidence>
<evidence type="ECO:0000256" key="4">
    <source>
        <dbReference type="ARBA" id="ARBA00022692"/>
    </source>
</evidence>
<dbReference type="AlphaFoldDB" id="A0A4R4KLJ2"/>
<comment type="caution">
    <text evidence="14">The sequence shown here is derived from an EMBL/GenBank/DDBJ whole genome shotgun (WGS) entry which is preliminary data.</text>
</comment>
<dbReference type="Gene3D" id="2.170.130.10">
    <property type="entry name" value="TonB-dependent receptor, plug domain"/>
    <property type="match status" value="1"/>
</dbReference>
<proteinExistence type="inferred from homology"/>
<keyword evidence="3 10" id="KW-1134">Transmembrane beta strand</keyword>
<gene>
    <name evidence="14" type="ORF">EZE20_00505</name>
</gene>
<evidence type="ECO:0000256" key="5">
    <source>
        <dbReference type="ARBA" id="ARBA00022729"/>
    </source>
</evidence>
<dbReference type="InterPro" id="IPR039426">
    <property type="entry name" value="TonB-dep_rcpt-like"/>
</dbReference>
<keyword evidence="9 10" id="KW-0998">Cell outer membrane</keyword>
<dbReference type="GO" id="GO:0044718">
    <property type="term" value="P:siderophore transmembrane transport"/>
    <property type="evidence" value="ECO:0007669"/>
    <property type="project" value="TreeGrafter"/>
</dbReference>
<dbReference type="PANTHER" id="PTHR30069">
    <property type="entry name" value="TONB-DEPENDENT OUTER MEMBRANE RECEPTOR"/>
    <property type="match status" value="1"/>
</dbReference>
<dbReference type="PANTHER" id="PTHR30069:SF29">
    <property type="entry name" value="HEMOGLOBIN AND HEMOGLOBIN-HAPTOGLOBIN-BINDING PROTEIN 1-RELATED"/>
    <property type="match status" value="1"/>
</dbReference>